<dbReference type="KEGG" id="flh:EJ997_05170"/>
<evidence type="ECO:0000313" key="2">
    <source>
        <dbReference type="EMBL" id="AZQ76824.1"/>
    </source>
</evidence>
<accession>A0A3S9PWV3</accession>
<evidence type="ECO:0000313" key="3">
    <source>
        <dbReference type="Proteomes" id="UP000280344"/>
    </source>
</evidence>
<evidence type="ECO:0000256" key="1">
    <source>
        <dbReference type="SAM" id="MobiDB-lite"/>
    </source>
</evidence>
<sequence>MVGTALAVEASELEDFTGTNTGRICAVSIPVTRDRHTANISEEKLLVSVSAFPGVTQIEIARWIGSLHGSSHGKEQEEREEGAEDLGRLHWTTPITQMPDPRANTAFLLERG</sequence>
<proteinExistence type="predicted"/>
<name>A0A3S9PWV3_9ACTO</name>
<dbReference type="AlphaFoldDB" id="A0A3S9PWV3"/>
<reference evidence="2 3" key="1">
    <citation type="submission" date="2018-12" db="EMBL/GenBank/DDBJ databases">
        <title>Complete genome sequence of Flaviflexus sp. H23T48.</title>
        <authorList>
            <person name="Bae J.-W."/>
            <person name="Lee J.-Y."/>
        </authorList>
    </citation>
    <scope>NUCLEOTIDE SEQUENCE [LARGE SCALE GENOMIC DNA]</scope>
    <source>
        <strain evidence="2 3">H23T48</strain>
    </source>
</reference>
<feature type="region of interest" description="Disordered" evidence="1">
    <location>
        <begin position="69"/>
        <end position="104"/>
    </location>
</feature>
<keyword evidence="3" id="KW-1185">Reference proteome</keyword>
<protein>
    <submittedName>
        <fullName evidence="2">Uncharacterized protein</fullName>
    </submittedName>
</protein>
<gene>
    <name evidence="2" type="ORF">EJ997_05170</name>
</gene>
<organism evidence="2 3">
    <name type="scientific">Flaviflexus ciconiae</name>
    <dbReference type="NCBI Taxonomy" id="2496867"/>
    <lineage>
        <taxon>Bacteria</taxon>
        <taxon>Bacillati</taxon>
        <taxon>Actinomycetota</taxon>
        <taxon>Actinomycetes</taxon>
        <taxon>Actinomycetales</taxon>
        <taxon>Actinomycetaceae</taxon>
        <taxon>Flaviflexus</taxon>
    </lineage>
</organism>
<dbReference type="Proteomes" id="UP000280344">
    <property type="component" value="Chromosome"/>
</dbReference>
<dbReference type="EMBL" id="CP034593">
    <property type="protein sequence ID" value="AZQ76824.1"/>
    <property type="molecule type" value="Genomic_DNA"/>
</dbReference>